<protein>
    <submittedName>
        <fullName evidence="1">Uncharacterized protein</fullName>
    </submittedName>
</protein>
<dbReference type="AlphaFoldDB" id="A0AB38ZLF8"/>
<keyword evidence="1" id="KW-0150">Chloroplast</keyword>
<proteinExistence type="predicted"/>
<accession>A0AB38ZLF8</accession>
<geneLocation type="chloroplast" evidence="1"/>
<reference evidence="1" key="1">
    <citation type="submission" date="2024-04" db="EMBL/GenBank/DDBJ databases">
        <authorList>
            <person name="Yu P."/>
            <person name="Wang L."/>
        </authorList>
    </citation>
    <scope>NUCLEOTIDE SEQUENCE</scope>
</reference>
<organism evidence="1">
    <name type="scientific">Salsola sinkiangensis</name>
    <dbReference type="NCBI Taxonomy" id="3141507"/>
    <lineage>
        <taxon>Eukaryota</taxon>
        <taxon>Viridiplantae</taxon>
        <taxon>Streptophyta</taxon>
        <taxon>Embryophyta</taxon>
        <taxon>Tracheophyta</taxon>
        <taxon>Spermatophyta</taxon>
        <taxon>Magnoliopsida</taxon>
        <taxon>eudicotyledons</taxon>
        <taxon>Gunneridae</taxon>
        <taxon>Pentapetalae</taxon>
        <taxon>Caryophyllales</taxon>
        <taxon>Chenopodiaceae</taxon>
        <taxon>Salsoloideae</taxon>
        <taxon>Salsoleae</taxon>
        <taxon>Salsola</taxon>
    </lineage>
</organism>
<sequence length="26" mass="2979">MPFGSDRHESPTTLHCQNLCCIFERG</sequence>
<evidence type="ECO:0000313" key="1">
    <source>
        <dbReference type="EMBL" id="WZP34144.1"/>
    </source>
</evidence>
<gene>
    <name evidence="1" type="primary">ycf15</name>
</gene>
<name>A0AB38ZLF8_9CARY</name>
<dbReference type="EMBL" id="PP708569">
    <property type="protein sequence ID" value="WZP34144.1"/>
    <property type="molecule type" value="Genomic_DNA"/>
</dbReference>
<keyword evidence="1" id="KW-0934">Plastid</keyword>